<dbReference type="AlphaFoldDB" id="A0A2S1FIN4"/>
<protein>
    <submittedName>
        <fullName evidence="1">Uncharacterized protein</fullName>
    </submittedName>
</protein>
<dbReference type="EMBL" id="MG869620">
    <property type="protein sequence ID" value="AWD72219.1"/>
    <property type="molecule type" value="Genomic_DNA"/>
</dbReference>
<reference evidence="1" key="1">
    <citation type="submission" date="2018-01" db="EMBL/GenBank/DDBJ databases">
        <title>Plasmids of psychrophilic Polaromonas spp. isolated from Arctic and Antarctic glaciers.</title>
        <authorList>
            <person name="Dziewit L."/>
            <person name="Ciok A."/>
        </authorList>
    </citation>
    <scope>NUCLEOTIDE SEQUENCE</scope>
    <source>
        <plasmid evidence="1">pH6NP1</plasmid>
    </source>
</reference>
<proteinExistence type="predicted"/>
<gene>
    <name evidence="1" type="ORF">pH6NP1_p022</name>
</gene>
<evidence type="ECO:0000313" key="1">
    <source>
        <dbReference type="EMBL" id="AWD72219.1"/>
    </source>
</evidence>
<name>A0A2S1FIN4_9BURK</name>
<geneLocation type="plasmid" evidence="1">
    <name>pH6NP1</name>
</geneLocation>
<keyword evidence="1" id="KW-0614">Plasmid</keyword>
<organism evidence="1">
    <name type="scientific">Polaromonas sp. H6N</name>
    <dbReference type="NCBI Taxonomy" id="1840293"/>
    <lineage>
        <taxon>Bacteria</taxon>
        <taxon>Pseudomonadati</taxon>
        <taxon>Pseudomonadota</taxon>
        <taxon>Betaproteobacteria</taxon>
        <taxon>Burkholderiales</taxon>
        <taxon>Comamonadaceae</taxon>
        <taxon>Polaromonas</taxon>
    </lineage>
</organism>
<accession>A0A2S1FIN4</accession>
<sequence length="140" mass="15718">MKTSASLRRQIMDEALVRHPQAVVQNTIRLWRRLAPELISMIGERSFNPLYARSVRLACMQYPWLAQEATTFAGSNERFAALEERLQAQDIMRAGLGSMALFNIFLNELASLIGEGLTTHLLRLTSSQQTSAIPPEDFPG</sequence>